<dbReference type="GO" id="GO:0005737">
    <property type="term" value="C:cytoplasm"/>
    <property type="evidence" value="ECO:0007669"/>
    <property type="project" value="TreeGrafter"/>
</dbReference>
<reference evidence="2" key="1">
    <citation type="submission" date="2020-12" db="EMBL/GenBank/DDBJ databases">
        <title>Bacterial taxonomy.</title>
        <authorList>
            <person name="Pan X."/>
        </authorList>
    </citation>
    <scope>NUCLEOTIDE SEQUENCE</scope>
    <source>
        <strain evidence="2">M0105</strain>
    </source>
</reference>
<sequence length="291" mass="31199">MTARQTYWVDAFTDRPMGGNPCAVMFGADDLDEATRLAFTRETRLSECSFVVASDKADFGARYYLASREIKMAGHPTIATCVALDRAGLIGAREAFTLEVGAGVVQIEVDRRGVLPAFTMTQYAPVFGNSHAPEAIAPLFGLAPDDVVGMPQTVSTGGPNFCVTVLRDLDALERARLDIPALESVRPEVDFWEPFLCVTRGFTSAGDTAARLMLTPPEPAEDPFTGSATGCMAAYLWRHGMIRAPRFTAEQGHLMERPGSARVEVLGPPDAIDGVKVGGTGVVLFEGTAHL</sequence>
<accession>A0A8J7M773</accession>
<dbReference type="AlphaFoldDB" id="A0A8J7M773"/>
<dbReference type="EMBL" id="JAEHHL010000002">
    <property type="protein sequence ID" value="MBK0398970.1"/>
    <property type="molecule type" value="Genomic_DNA"/>
</dbReference>
<protein>
    <submittedName>
        <fullName evidence="2">PhzF family phenazine biosynthesis protein</fullName>
    </submittedName>
</protein>
<dbReference type="SUPFAM" id="SSF54506">
    <property type="entry name" value="Diaminopimelate epimerase-like"/>
    <property type="match status" value="1"/>
</dbReference>
<gene>
    <name evidence="2" type="ORF">H0I76_07195</name>
</gene>
<keyword evidence="3" id="KW-1185">Reference proteome</keyword>
<dbReference type="PIRSF" id="PIRSF016184">
    <property type="entry name" value="PhzC_PhzF"/>
    <property type="match status" value="1"/>
</dbReference>
<evidence type="ECO:0000313" key="2">
    <source>
        <dbReference type="EMBL" id="MBK0398970.1"/>
    </source>
</evidence>
<proteinExistence type="predicted"/>
<dbReference type="GO" id="GO:0016853">
    <property type="term" value="F:isomerase activity"/>
    <property type="evidence" value="ECO:0007669"/>
    <property type="project" value="TreeGrafter"/>
</dbReference>
<dbReference type="PANTHER" id="PTHR13774">
    <property type="entry name" value="PHENAZINE BIOSYNTHESIS PROTEIN"/>
    <property type="match status" value="1"/>
</dbReference>
<dbReference type="NCBIfam" id="TIGR00654">
    <property type="entry name" value="PhzF_family"/>
    <property type="match status" value="1"/>
</dbReference>
<dbReference type="Proteomes" id="UP000655420">
    <property type="component" value="Unassembled WGS sequence"/>
</dbReference>
<evidence type="ECO:0000256" key="1">
    <source>
        <dbReference type="PIRSR" id="PIRSR016184-1"/>
    </source>
</evidence>
<dbReference type="RefSeq" id="WP_200608736.1">
    <property type="nucleotide sequence ID" value="NZ_JAEHHL010000002.1"/>
</dbReference>
<dbReference type="InterPro" id="IPR003719">
    <property type="entry name" value="Phenazine_PhzF-like"/>
</dbReference>
<comment type="caution">
    <text evidence="2">The sequence shown here is derived from an EMBL/GenBank/DDBJ whole genome shotgun (WGS) entry which is preliminary data.</text>
</comment>
<name>A0A8J7M773_9RHOB</name>
<dbReference type="Gene3D" id="3.10.310.10">
    <property type="entry name" value="Diaminopimelate Epimerase, Chain A, domain 1"/>
    <property type="match status" value="2"/>
</dbReference>
<feature type="active site" evidence="1">
    <location>
        <position position="47"/>
    </location>
</feature>
<evidence type="ECO:0000313" key="3">
    <source>
        <dbReference type="Proteomes" id="UP000655420"/>
    </source>
</evidence>
<organism evidence="2 3">
    <name type="scientific">Thermohalobaculum xanthum</name>
    <dbReference type="NCBI Taxonomy" id="2753746"/>
    <lineage>
        <taxon>Bacteria</taxon>
        <taxon>Pseudomonadati</taxon>
        <taxon>Pseudomonadota</taxon>
        <taxon>Alphaproteobacteria</taxon>
        <taxon>Rhodobacterales</taxon>
        <taxon>Paracoccaceae</taxon>
        <taxon>Thermohalobaculum</taxon>
    </lineage>
</organism>
<dbReference type="Pfam" id="PF02567">
    <property type="entry name" value="PhzC-PhzF"/>
    <property type="match status" value="1"/>
</dbReference>